<dbReference type="Proteomes" id="UP000199392">
    <property type="component" value="Unassembled WGS sequence"/>
</dbReference>
<dbReference type="InterPro" id="IPR051680">
    <property type="entry name" value="ATP-dep_Glu-Cys_Ligase-2"/>
</dbReference>
<dbReference type="RefSeq" id="WP_092428657.1">
    <property type="nucleotide sequence ID" value="NZ_FNCL01000012.1"/>
</dbReference>
<dbReference type="EMBL" id="FOZW01000012">
    <property type="protein sequence ID" value="SFT16139.1"/>
    <property type="molecule type" value="Genomic_DNA"/>
</dbReference>
<protein>
    <submittedName>
        <fullName evidence="2">Uncharacterized conserved protein, Alpha-E superfamily</fullName>
    </submittedName>
</protein>
<keyword evidence="3" id="KW-1185">Reference proteome</keyword>
<organism evidence="2 3">
    <name type="scientific">Alloyangia pacifica</name>
    <dbReference type="NCBI Taxonomy" id="311180"/>
    <lineage>
        <taxon>Bacteria</taxon>
        <taxon>Pseudomonadati</taxon>
        <taxon>Pseudomonadota</taxon>
        <taxon>Alphaproteobacteria</taxon>
        <taxon>Rhodobacterales</taxon>
        <taxon>Roseobacteraceae</taxon>
        <taxon>Alloyangia</taxon>
    </lineage>
</organism>
<feature type="domain" description="DUF403" evidence="1">
    <location>
        <begin position="1"/>
        <end position="312"/>
    </location>
</feature>
<dbReference type="PANTHER" id="PTHR34595:SF7">
    <property type="entry name" value="SLL1039 PROTEIN"/>
    <property type="match status" value="1"/>
</dbReference>
<evidence type="ECO:0000259" key="1">
    <source>
        <dbReference type="Pfam" id="PF04168"/>
    </source>
</evidence>
<accession>A0A1I6VR56</accession>
<proteinExistence type="predicted"/>
<evidence type="ECO:0000313" key="2">
    <source>
        <dbReference type="EMBL" id="SFT16139.1"/>
    </source>
</evidence>
<evidence type="ECO:0000313" key="3">
    <source>
        <dbReference type="Proteomes" id="UP000199392"/>
    </source>
</evidence>
<dbReference type="Pfam" id="PF04168">
    <property type="entry name" value="Alpha-E"/>
    <property type="match status" value="1"/>
</dbReference>
<sequence>MLSRTAEHLYWMARYIERTETTARLLEVGARNALLPNATGGYRNDWEAVLQAKGTLEPFIEKYKDTNQRNIETWLFFDSDNPSSVYSCLSAARENARVVRTALTAPAWDAINTSFQELQQLHRTERSKLMVTDLCEWTLRSCQLIRGAIMSTQLRNDGYDFMGIGTTVERADNTARLIDVKYYVLLPSVNYVGSGLDQSQWALLLQSMTAQRAFNWSYQGEITAAKIAHLLILNRRFPRSLRACAQWYCEHLDNLAESYQTATAAQEVAHKLLDDLRAATVEDIFEEGLHEFLARFMSRNAEVATTVQEVYLSGLPA</sequence>
<dbReference type="InterPro" id="IPR007296">
    <property type="entry name" value="DUF403"/>
</dbReference>
<dbReference type="STRING" id="311180.SAMN04488050_112143"/>
<reference evidence="3" key="1">
    <citation type="submission" date="2016-10" db="EMBL/GenBank/DDBJ databases">
        <authorList>
            <person name="Varghese N."/>
            <person name="Submissions S."/>
        </authorList>
    </citation>
    <scope>NUCLEOTIDE SEQUENCE [LARGE SCALE GENOMIC DNA]</scope>
    <source>
        <strain evidence="3">DSM 26894</strain>
    </source>
</reference>
<name>A0A1I6VR56_9RHOB</name>
<dbReference type="AlphaFoldDB" id="A0A1I6VR56"/>
<gene>
    <name evidence="2" type="ORF">SAMN04488050_112143</name>
</gene>
<dbReference type="OrthoDB" id="9803532at2"/>
<dbReference type="PANTHER" id="PTHR34595">
    <property type="entry name" value="BLR5612 PROTEIN"/>
    <property type="match status" value="1"/>
</dbReference>